<feature type="domain" description="RGS" evidence="14">
    <location>
        <begin position="60"/>
        <end position="178"/>
    </location>
</feature>
<feature type="binding site" evidence="10">
    <location>
        <position position="222"/>
    </location>
    <ligand>
        <name>ATP</name>
        <dbReference type="ChEBI" id="CHEBI:30616"/>
    </ligand>
</feature>
<keyword evidence="4 11" id="KW-0808">Transferase</keyword>
<dbReference type="InterPro" id="IPR017441">
    <property type="entry name" value="Protein_kinase_ATP_BS"/>
</dbReference>
<accession>A0ABD2Q6P1</accession>
<dbReference type="InterPro" id="IPR036305">
    <property type="entry name" value="RGS_sf"/>
</dbReference>
<dbReference type="GO" id="GO:0005524">
    <property type="term" value="F:ATP binding"/>
    <property type="evidence" value="ECO:0007669"/>
    <property type="project" value="UniProtKB-UniRule"/>
</dbReference>
<dbReference type="PROSITE" id="PS50132">
    <property type="entry name" value="RGS"/>
    <property type="match status" value="1"/>
</dbReference>
<reference evidence="16 17" key="1">
    <citation type="submission" date="2024-11" db="EMBL/GenBank/DDBJ databases">
        <title>Adaptive evolution of stress response genes in parasites aligns with host niche diversity.</title>
        <authorList>
            <person name="Hahn C."/>
            <person name="Resl P."/>
        </authorList>
    </citation>
    <scope>NUCLEOTIDE SEQUENCE [LARGE SCALE GENOMIC DNA]</scope>
    <source>
        <strain evidence="16">EGGRZ-B1_66</strain>
        <tissue evidence="16">Body</tissue>
    </source>
</reference>
<dbReference type="SUPFAM" id="SSF56112">
    <property type="entry name" value="Protein kinase-like (PK-like)"/>
    <property type="match status" value="1"/>
</dbReference>
<dbReference type="PANTHER" id="PTHR24355">
    <property type="entry name" value="G PROTEIN-COUPLED RECEPTOR KINASE/RIBOSOMAL PROTEIN S6 KINASE"/>
    <property type="match status" value="1"/>
</dbReference>
<feature type="modified residue" description="Cysteine methyl ester" evidence="8">
    <location>
        <position position="567"/>
    </location>
</feature>
<dbReference type="InterPro" id="IPR044926">
    <property type="entry name" value="RGS_subdomain_2"/>
</dbReference>
<dbReference type="EC" id="2.7.11.-" evidence="11"/>
<comment type="caution">
    <text evidence="16">The sequence shown here is derived from an EMBL/GenBank/DDBJ whole genome shotgun (WGS) entry which is preliminary data.</text>
</comment>
<gene>
    <name evidence="16" type="primary">GRK6</name>
    <name evidence="16" type="ORF">Ciccas_006130</name>
</gene>
<evidence type="ECO:0000259" key="14">
    <source>
        <dbReference type="PROSITE" id="PS50132"/>
    </source>
</evidence>
<dbReference type="Gene3D" id="1.10.510.10">
    <property type="entry name" value="Transferase(Phosphotransferase) domain 1"/>
    <property type="match status" value="1"/>
</dbReference>
<dbReference type="InterPro" id="IPR000961">
    <property type="entry name" value="AGC-kinase_C"/>
</dbReference>
<name>A0ABD2Q6P1_9PLAT</name>
<feature type="domain" description="AGC-kinase C-terminal" evidence="15">
    <location>
        <begin position="458"/>
        <end position="523"/>
    </location>
</feature>
<evidence type="ECO:0000256" key="3">
    <source>
        <dbReference type="ARBA" id="ARBA00022553"/>
    </source>
</evidence>
<keyword evidence="2 11" id="KW-0723">Serine/threonine-protein kinase</keyword>
<keyword evidence="5 10" id="KW-0547">Nucleotide-binding</keyword>
<evidence type="ECO:0000256" key="5">
    <source>
        <dbReference type="ARBA" id="ARBA00022741"/>
    </source>
</evidence>
<dbReference type="InterPro" id="IPR000719">
    <property type="entry name" value="Prot_kinase_dom"/>
</dbReference>
<dbReference type="Gene3D" id="1.10.167.10">
    <property type="entry name" value="Regulator of G-protein Signalling 4, domain 2"/>
    <property type="match status" value="1"/>
</dbReference>
<feature type="compositionally biased region" description="Polar residues" evidence="12">
    <location>
        <begin position="581"/>
        <end position="623"/>
    </location>
</feature>
<evidence type="ECO:0000313" key="16">
    <source>
        <dbReference type="EMBL" id="KAL3315241.1"/>
    </source>
</evidence>
<dbReference type="SMART" id="SM00220">
    <property type="entry name" value="S_TKc"/>
    <property type="match status" value="1"/>
</dbReference>
<dbReference type="InterPro" id="IPR008271">
    <property type="entry name" value="Ser/Thr_kinase_AS"/>
</dbReference>
<dbReference type="InterPro" id="IPR000239">
    <property type="entry name" value="GPCR_kinase"/>
</dbReference>
<dbReference type="InterPro" id="IPR011009">
    <property type="entry name" value="Kinase-like_dom_sf"/>
</dbReference>
<keyword evidence="6 11" id="KW-0418">Kinase</keyword>
<evidence type="ECO:0000259" key="13">
    <source>
        <dbReference type="PROSITE" id="PS50011"/>
    </source>
</evidence>
<evidence type="ECO:0000256" key="9">
    <source>
        <dbReference type="PIRSR" id="PIRSR600239-51"/>
    </source>
</evidence>
<evidence type="ECO:0000256" key="1">
    <source>
        <dbReference type="ARBA" id="ARBA00009793"/>
    </source>
</evidence>
<dbReference type="SUPFAM" id="SSF48097">
    <property type="entry name" value="Regulator of G-protein signaling, RGS"/>
    <property type="match status" value="1"/>
</dbReference>
<sequence>MMELENIVANTIYIQAKESGYNKDKGRSKKWRELLAFPHISECSYLNESINCTYGYIVEKQPIGKRLMWQFCRLDSTFAPLVELADEIEDFSVSRFEDRPVKAQAIAEKFLKYESPDFINKLPLKETKRILDQLSDSNVATDSSLNHLFENTYSAITVILKEEAFVHFLNSIYYSRYLQWKYLEKRSVTKHTFRMYRVLGKGGFGEVCACQVRATGKLYACKKLDKKRMKKRHGEVMAITEKLILQKVNSPFVVSLAYAFETKDSLCLVLTIMNGGDLRFHIHSLTRGTGFPEHRARFYAAEILLGLEHLHSLNIVYRDLKPCNILIDDQGHVRISDLGLATVIETGKTVKGRVGTLGYMAPEVLKNERYTFSPDWFGYGCIVYEMVMGLAPFRRRRNERIKREDFDRRVCEEPEEYDSKFSEHAKSLCQALLAKKVDKRLGCNGSGAKAVKEHAWFDRVNWDRYEARLEEPPFRPDLHAVYAKDVLDIEQFSTVRGVKITEEDKVFYEKLCTGAVSIPWQDEMIETDCFDDLNLFYDAEGRLVENLDPAKPPQTGSTSRSWACLSCGLFRKKRSSEQETKQQMSSQEYLQASSTMADPETQQISRDSPQQNGPSRNTKNNIVSEDVHENMVVQEERPSIDPADEVARCAKLLTDPHALKLATTQKKRRRKSNRLKLCT</sequence>
<keyword evidence="3" id="KW-0597">Phosphoprotein</keyword>
<dbReference type="PROSITE" id="PS50011">
    <property type="entry name" value="PROTEIN_KINASE_DOM"/>
    <property type="match status" value="1"/>
</dbReference>
<evidence type="ECO:0000256" key="10">
    <source>
        <dbReference type="PROSITE-ProRule" id="PRU10141"/>
    </source>
</evidence>
<evidence type="ECO:0000256" key="8">
    <source>
        <dbReference type="PIRSR" id="PIRSR600239-50"/>
    </source>
</evidence>
<keyword evidence="16" id="KW-0675">Receptor</keyword>
<evidence type="ECO:0000256" key="12">
    <source>
        <dbReference type="SAM" id="MobiDB-lite"/>
    </source>
</evidence>
<protein>
    <recommendedName>
        <fullName evidence="11">G protein-coupled receptor kinase</fullName>
        <ecNumber evidence="11">2.7.11.-</ecNumber>
    </recommendedName>
</protein>
<dbReference type="SMART" id="SM00133">
    <property type="entry name" value="S_TK_X"/>
    <property type="match status" value="1"/>
</dbReference>
<evidence type="ECO:0000256" key="11">
    <source>
        <dbReference type="RuleBase" id="RU000308"/>
    </source>
</evidence>
<dbReference type="InterPro" id="IPR016137">
    <property type="entry name" value="RGS"/>
</dbReference>
<keyword evidence="7 10" id="KW-0067">ATP-binding</keyword>
<dbReference type="PROSITE" id="PS51285">
    <property type="entry name" value="AGC_KINASE_CTER"/>
    <property type="match status" value="1"/>
</dbReference>
<feature type="domain" description="Protein kinase" evidence="13">
    <location>
        <begin position="193"/>
        <end position="457"/>
    </location>
</feature>
<dbReference type="Pfam" id="PF00069">
    <property type="entry name" value="Pkinase"/>
    <property type="match status" value="1"/>
</dbReference>
<dbReference type="AlphaFoldDB" id="A0ABD2Q6P1"/>
<organism evidence="16 17">
    <name type="scientific">Cichlidogyrus casuarinus</name>
    <dbReference type="NCBI Taxonomy" id="1844966"/>
    <lineage>
        <taxon>Eukaryota</taxon>
        <taxon>Metazoa</taxon>
        <taxon>Spiralia</taxon>
        <taxon>Lophotrochozoa</taxon>
        <taxon>Platyhelminthes</taxon>
        <taxon>Monogenea</taxon>
        <taxon>Monopisthocotylea</taxon>
        <taxon>Dactylogyridea</taxon>
        <taxon>Ancyrocephalidae</taxon>
        <taxon>Cichlidogyrus</taxon>
    </lineage>
</organism>
<dbReference type="GO" id="GO:0004674">
    <property type="term" value="F:protein serine/threonine kinase activity"/>
    <property type="evidence" value="ECO:0007669"/>
    <property type="project" value="UniProtKB-KW"/>
</dbReference>
<dbReference type="PRINTS" id="PR00717">
    <property type="entry name" value="GPCRKINASE"/>
</dbReference>
<dbReference type="PROSITE" id="PS00108">
    <property type="entry name" value="PROTEIN_KINASE_ST"/>
    <property type="match status" value="1"/>
</dbReference>
<dbReference type="Proteomes" id="UP001626550">
    <property type="component" value="Unassembled WGS sequence"/>
</dbReference>
<dbReference type="SMART" id="SM00315">
    <property type="entry name" value="RGS"/>
    <property type="match status" value="1"/>
</dbReference>
<evidence type="ECO:0000256" key="4">
    <source>
        <dbReference type="ARBA" id="ARBA00022679"/>
    </source>
</evidence>
<evidence type="ECO:0000256" key="2">
    <source>
        <dbReference type="ARBA" id="ARBA00022527"/>
    </source>
</evidence>
<evidence type="ECO:0000259" key="15">
    <source>
        <dbReference type="PROSITE" id="PS51285"/>
    </source>
</evidence>
<keyword evidence="17" id="KW-1185">Reference proteome</keyword>
<proteinExistence type="inferred from homology"/>
<comment type="similarity">
    <text evidence="1 11">Belongs to the protein kinase superfamily. AGC Ser/Thr protein kinase family. GPRK subfamily.</text>
</comment>
<dbReference type="Pfam" id="PF00615">
    <property type="entry name" value="RGS"/>
    <property type="match status" value="1"/>
</dbReference>
<evidence type="ECO:0000313" key="17">
    <source>
        <dbReference type="Proteomes" id="UP001626550"/>
    </source>
</evidence>
<dbReference type="Gene3D" id="3.30.200.20">
    <property type="entry name" value="Phosphorylase Kinase, domain 1"/>
    <property type="match status" value="1"/>
</dbReference>
<dbReference type="FunFam" id="1.10.510.10:FF:000074">
    <property type="entry name" value="G protein-coupled receptor kinase"/>
    <property type="match status" value="1"/>
</dbReference>
<feature type="active site" description="Proton acceptor" evidence="9">
    <location>
        <position position="319"/>
    </location>
</feature>
<dbReference type="PROSITE" id="PS00107">
    <property type="entry name" value="PROTEIN_KINASE_ATP"/>
    <property type="match status" value="1"/>
</dbReference>
<evidence type="ECO:0000256" key="7">
    <source>
        <dbReference type="ARBA" id="ARBA00022840"/>
    </source>
</evidence>
<dbReference type="PANTHER" id="PTHR24355:SF28">
    <property type="entry name" value="G PROTEIN-COUPLED RECEPTOR KINASE 2"/>
    <property type="match status" value="1"/>
</dbReference>
<keyword evidence="8" id="KW-0488">Methylation</keyword>
<dbReference type="EMBL" id="JBJKFK010000794">
    <property type="protein sequence ID" value="KAL3315241.1"/>
    <property type="molecule type" value="Genomic_DNA"/>
</dbReference>
<feature type="region of interest" description="Disordered" evidence="12">
    <location>
        <begin position="575"/>
        <end position="626"/>
    </location>
</feature>
<evidence type="ECO:0000256" key="6">
    <source>
        <dbReference type="ARBA" id="ARBA00022777"/>
    </source>
</evidence>